<dbReference type="Proteomes" id="UP000091857">
    <property type="component" value="Chromosome 9"/>
</dbReference>
<reference evidence="2" key="1">
    <citation type="journal article" date="2016" name="Nat. Biotechnol.">
        <title>Sequencing wild and cultivated cassava and related species reveals extensive interspecific hybridization and genetic diversity.</title>
        <authorList>
            <person name="Bredeson J.V."/>
            <person name="Lyons J.B."/>
            <person name="Prochnik S.E."/>
            <person name="Wu G.A."/>
            <person name="Ha C.M."/>
            <person name="Edsinger-Gonzales E."/>
            <person name="Grimwood J."/>
            <person name="Schmutz J."/>
            <person name="Rabbi I.Y."/>
            <person name="Egesi C."/>
            <person name="Nauluvula P."/>
            <person name="Lebot V."/>
            <person name="Ndunguru J."/>
            <person name="Mkamilo G."/>
            <person name="Bart R.S."/>
            <person name="Setter T.L."/>
            <person name="Gleadow R.M."/>
            <person name="Kulakow P."/>
            <person name="Ferguson M.E."/>
            <person name="Rounsley S."/>
            <person name="Rokhsar D.S."/>
        </authorList>
    </citation>
    <scope>NUCLEOTIDE SEQUENCE [LARGE SCALE GENOMIC DNA]</scope>
    <source>
        <strain evidence="2">cv. AM560-2</strain>
    </source>
</reference>
<protein>
    <submittedName>
        <fullName evidence="1">Uncharacterized protein</fullName>
    </submittedName>
</protein>
<gene>
    <name evidence="1" type="ORF">MANES_09G025646v8</name>
</gene>
<comment type="caution">
    <text evidence="1">The sequence shown here is derived from an EMBL/GenBank/DDBJ whole genome shotgun (WGS) entry which is preliminary data.</text>
</comment>
<dbReference type="EMBL" id="CM004395">
    <property type="protein sequence ID" value="KAG8646729.1"/>
    <property type="molecule type" value="Genomic_DNA"/>
</dbReference>
<name>A0ACB7H204_MANES</name>
<sequence>MADSFLLSIAESVLGKLGSLTLEEFFLAWGLESDLEKIKENLKVIKAVLSDAEQQLSQNPRIEIWLENLKQVLYDAEDVVDEFKCEALRRKVVKSGNTTRKVRRFLSSSNPLAFRFRMGHKLKQIRERVDEIAALKSKFSLTERIFDRPVIHREREMTHSFVYASDVIGRDQARDTIMETLVQSSDGENVSIIPIVGIGGLGKTTLAKLVYNDPRVANHFELTLWVCVSDVFELDKVIIKILTCADPGKKFMDMGIEQLQRSLREALNGRKYLFILDDVWSEDPRKWLELKTLLMGGANGSKIVVTTRSSRVAEIMGTVSPQNLSLLPHRDCLSLFFKCAFKEYEVQQNPNLTTIGEEIVRKCKGVPLAVITLGSLLYSVTDEREWEFIRDSKIWELKQKENDILPALRLSYEHLPSYLKRCFAYCSIFPKDYQLDDIELVYLWMANGLVQSSNENQELEDVGFRYFKELCSRCFFQDFSEEFGNVKCKMHDLIHDLALSITQNECSMFLDSTQQIAKSVRHVSFPHPESLPKDVPKSLQNLECMRTICFINERRERISSEMFIKTCCSRFQYLRVLDLSYSSFEELPASIGNLKHLKYLSLWRHFNIKRLPNSICKLQSLQTLLLCRCWNLQELPKDIRSMINLRFLWITTEQKYFPTGGIGCLKSLRFLFITECGNLEYLFEDMQGLKKLRRLVIFGCESLISLPQSIKCLATLDTICIDDCENLDLRMKEGEETQFSLQRLELRRLPKIVDFPEWLIRRSTNSLKVLKVQECNNLKELPNCLQNMASHPEVRIIRCPKLNNNPLQKAEEAGRSTSLS</sequence>
<evidence type="ECO:0000313" key="1">
    <source>
        <dbReference type="EMBL" id="KAG8646729.1"/>
    </source>
</evidence>
<accession>A0ACB7H204</accession>
<evidence type="ECO:0000313" key="2">
    <source>
        <dbReference type="Proteomes" id="UP000091857"/>
    </source>
</evidence>
<proteinExistence type="predicted"/>
<organism evidence="1 2">
    <name type="scientific">Manihot esculenta</name>
    <name type="common">Cassava</name>
    <name type="synonym">Jatropha manihot</name>
    <dbReference type="NCBI Taxonomy" id="3983"/>
    <lineage>
        <taxon>Eukaryota</taxon>
        <taxon>Viridiplantae</taxon>
        <taxon>Streptophyta</taxon>
        <taxon>Embryophyta</taxon>
        <taxon>Tracheophyta</taxon>
        <taxon>Spermatophyta</taxon>
        <taxon>Magnoliopsida</taxon>
        <taxon>eudicotyledons</taxon>
        <taxon>Gunneridae</taxon>
        <taxon>Pentapetalae</taxon>
        <taxon>rosids</taxon>
        <taxon>fabids</taxon>
        <taxon>Malpighiales</taxon>
        <taxon>Euphorbiaceae</taxon>
        <taxon>Crotonoideae</taxon>
        <taxon>Manihoteae</taxon>
        <taxon>Manihot</taxon>
    </lineage>
</organism>
<keyword evidence="2" id="KW-1185">Reference proteome</keyword>